<dbReference type="AlphaFoldDB" id="C7R714"/>
<dbReference type="InParanoid" id="C7R714"/>
<keyword evidence="2" id="KW-1185">Reference proteome</keyword>
<name>C7R714_KANKD</name>
<dbReference type="KEGG" id="kko:Kkor_2060"/>
<dbReference type="eggNOG" id="COG0457">
    <property type="taxonomic scope" value="Bacteria"/>
</dbReference>
<dbReference type="RefSeq" id="WP_015781075.1">
    <property type="nucleotide sequence ID" value="NC_013166.1"/>
</dbReference>
<reference evidence="1 2" key="1">
    <citation type="journal article" date="2009" name="Stand. Genomic Sci.">
        <title>Complete genome sequence of Kangiella koreensis type strain (SW-125).</title>
        <authorList>
            <person name="Han C."/>
            <person name="Sikorski J."/>
            <person name="Lapidus A."/>
            <person name="Nolan M."/>
            <person name="Glavina Del Rio T."/>
            <person name="Tice H."/>
            <person name="Cheng J.F."/>
            <person name="Lucas S."/>
            <person name="Chen F."/>
            <person name="Copeland A."/>
            <person name="Ivanova N."/>
            <person name="Mavromatis K."/>
            <person name="Ovchinnikova G."/>
            <person name="Pati A."/>
            <person name="Bruce D."/>
            <person name="Goodwin L."/>
            <person name="Pitluck S."/>
            <person name="Chen A."/>
            <person name="Palaniappan K."/>
            <person name="Land M."/>
            <person name="Hauser L."/>
            <person name="Chang Y.J."/>
            <person name="Jeffries C.D."/>
            <person name="Chain P."/>
            <person name="Saunders E."/>
            <person name="Brettin T."/>
            <person name="Goker M."/>
            <person name="Tindall B.J."/>
            <person name="Bristow J."/>
            <person name="Eisen J.A."/>
            <person name="Markowitz V."/>
            <person name="Hugenholtz P."/>
            <person name="Kyrpides N.C."/>
            <person name="Klenk H.P."/>
            <person name="Detter J.C."/>
        </authorList>
    </citation>
    <scope>NUCLEOTIDE SEQUENCE [LARGE SCALE GENOMIC DNA]</scope>
    <source>
        <strain evidence="2">DSM 16069 / KCTC 12182 / SW-125</strain>
    </source>
</reference>
<organism evidence="1 2">
    <name type="scientific">Kangiella koreensis (strain DSM 16069 / JCM 12317 / KCTC 12182 / SW-125)</name>
    <dbReference type="NCBI Taxonomy" id="523791"/>
    <lineage>
        <taxon>Bacteria</taxon>
        <taxon>Pseudomonadati</taxon>
        <taxon>Pseudomonadota</taxon>
        <taxon>Gammaproteobacteria</taxon>
        <taxon>Kangiellales</taxon>
        <taxon>Kangiellaceae</taxon>
        <taxon>Kangiella</taxon>
    </lineage>
</organism>
<gene>
    <name evidence="1" type="ordered locus">Kkor_2060</name>
</gene>
<dbReference type="EMBL" id="CP001707">
    <property type="protein sequence ID" value="ACV27470.1"/>
    <property type="molecule type" value="Genomic_DNA"/>
</dbReference>
<protein>
    <recommendedName>
        <fullName evidence="3">TPR repeat-containing protein</fullName>
    </recommendedName>
</protein>
<evidence type="ECO:0008006" key="3">
    <source>
        <dbReference type="Google" id="ProtNLM"/>
    </source>
</evidence>
<dbReference type="OrthoDB" id="5761728at2"/>
<dbReference type="InterPro" id="IPR011990">
    <property type="entry name" value="TPR-like_helical_dom_sf"/>
</dbReference>
<proteinExistence type="predicted"/>
<dbReference type="STRING" id="523791.Kkor_2060"/>
<dbReference type="Gene3D" id="1.25.40.10">
    <property type="entry name" value="Tetratricopeptide repeat domain"/>
    <property type="match status" value="1"/>
</dbReference>
<dbReference type="SUPFAM" id="SSF48452">
    <property type="entry name" value="TPR-like"/>
    <property type="match status" value="1"/>
</dbReference>
<evidence type="ECO:0000313" key="1">
    <source>
        <dbReference type="EMBL" id="ACV27470.1"/>
    </source>
</evidence>
<dbReference type="Proteomes" id="UP000001231">
    <property type="component" value="Chromosome"/>
</dbReference>
<sequence>MNHSVLKTSLNISLKTVLSGLLALPVLLISSKGYTDNNTWVPENTNELVLSYQPSPRIPLKSNLEVYSSDNWQQLQPEINNLLSQSSYPGKSQLEQQAQAYISEWMSVVEKNNHSLTPKDISQLKLFNAQLLQKKHRFNEALQELNSIPAHHQLFAQALLIESRIHHIQGHNDKARQSCGQLLNQKLPLFAQLCLIETEALSGQPEKAYQLIKTFDKQYQNSSDSVLTWYHQVAGSIARILNKTTEAEQHFSFNLNQAPNSQWFQWADMALNNGNADLVMTKMKQLEAPELSLEDGLIIRMARAEKVLGNKNTLQKLVKQRIELRVKRSDQLHAADIAYYYIYIAPQPEQALYWAEKNWLSVKEPADRELLTLAQQLNQKGVAHE</sequence>
<evidence type="ECO:0000313" key="2">
    <source>
        <dbReference type="Proteomes" id="UP000001231"/>
    </source>
</evidence>
<dbReference type="HOGENOM" id="CLU_060693_0_0_6"/>
<accession>C7R714</accession>